<dbReference type="EMBL" id="CP017637">
    <property type="protein sequence ID" value="APG14417.1"/>
    <property type="molecule type" value="Genomic_DNA"/>
</dbReference>
<sequence>MVGIEDVLPPRPVVAEPAHGLRKSALEILAGGGACRYPRPDFASRRCGKTQQLRQSARTVLMSMEEVPIPEPSPSSRRNSDWFCRVVVVRILLTSANVRMDRRHGIIGLPKTGRSCSDAMLTMEASRELVPCDVSLNVLQAQAGNLHLTMDGTAFRRQHLCAIRN</sequence>
<evidence type="ECO:0000313" key="2">
    <source>
        <dbReference type="Proteomes" id="UP000181962"/>
    </source>
</evidence>
<reference evidence="1 2" key="1">
    <citation type="submission" date="2016-11" db="EMBL/GenBank/DDBJ databases">
        <title>Complete Genome Sequence of Bradyrhizobium sp. strain J5, an isolated from soybean nodule in Hokkaido.</title>
        <authorList>
            <person name="Kanehara K."/>
        </authorList>
    </citation>
    <scope>NUCLEOTIDE SEQUENCE [LARGE SCALE GENOMIC DNA]</scope>
    <source>
        <strain evidence="1 2">J5</strain>
    </source>
</reference>
<organism evidence="1 2">
    <name type="scientific">Bradyrhizobium japonicum</name>
    <dbReference type="NCBI Taxonomy" id="375"/>
    <lineage>
        <taxon>Bacteria</taxon>
        <taxon>Pseudomonadati</taxon>
        <taxon>Pseudomonadota</taxon>
        <taxon>Alphaproteobacteria</taxon>
        <taxon>Hyphomicrobiales</taxon>
        <taxon>Nitrobacteraceae</taxon>
        <taxon>Bradyrhizobium</taxon>
    </lineage>
</organism>
<protein>
    <submittedName>
        <fullName evidence="1">Uncharacterized protein</fullName>
    </submittedName>
</protein>
<proteinExistence type="predicted"/>
<name>A0A1L3FM41_BRAJP</name>
<accession>A0A1L3FM41</accession>
<evidence type="ECO:0000313" key="1">
    <source>
        <dbReference type="EMBL" id="APG14417.1"/>
    </source>
</evidence>
<gene>
    <name evidence="1" type="ORF">BKD09_39270</name>
</gene>
<dbReference type="AlphaFoldDB" id="A0A1L3FM41"/>
<dbReference type="Proteomes" id="UP000181962">
    <property type="component" value="Chromosome"/>
</dbReference>